<feature type="non-terminal residue" evidence="1">
    <location>
        <position position="274"/>
    </location>
</feature>
<organism evidence="1 2">
    <name type="scientific">Vararia minispora EC-137</name>
    <dbReference type="NCBI Taxonomy" id="1314806"/>
    <lineage>
        <taxon>Eukaryota</taxon>
        <taxon>Fungi</taxon>
        <taxon>Dikarya</taxon>
        <taxon>Basidiomycota</taxon>
        <taxon>Agaricomycotina</taxon>
        <taxon>Agaricomycetes</taxon>
        <taxon>Russulales</taxon>
        <taxon>Lachnocladiaceae</taxon>
        <taxon>Vararia</taxon>
    </lineage>
</organism>
<sequence length="274" mass="30254">LPDSLNLPPHLSAHKYFFVCTLTVAAWDSLVLSPRSIKLLRTSGWPILKTVFCFLRLLMPIEFAIVGVAFFDTAWSSTMCQRFYLFEPICTAILLAACSLVHVIRIHAIYDKDRTVLYGMGGLFALQIVVTAICCGFFRSVPLKEGQGCIAGPKANWVGAYWLSATLLYTVSGVLALLRSVKSLAQKPLSPWKLMLRDGLNLYGAIWAVNMINMLFWFIVQPTDISDTIKTTVTSMTAVLTTTMTLRIILSIRGRLEGGGLFAAVWSTSSGTRS</sequence>
<name>A0ACB8QTF8_9AGAM</name>
<evidence type="ECO:0000313" key="1">
    <source>
        <dbReference type="EMBL" id="KAI0034656.1"/>
    </source>
</evidence>
<evidence type="ECO:0000313" key="2">
    <source>
        <dbReference type="Proteomes" id="UP000814128"/>
    </source>
</evidence>
<proteinExistence type="predicted"/>
<dbReference type="Proteomes" id="UP000814128">
    <property type="component" value="Unassembled WGS sequence"/>
</dbReference>
<keyword evidence="2" id="KW-1185">Reference proteome</keyword>
<feature type="non-terminal residue" evidence="1">
    <location>
        <position position="1"/>
    </location>
</feature>
<accession>A0ACB8QTF8</accession>
<reference evidence="1" key="2">
    <citation type="journal article" date="2022" name="New Phytol.">
        <title>Evolutionary transition to the ectomycorrhizal habit in the genomes of a hyperdiverse lineage of mushroom-forming fungi.</title>
        <authorList>
            <person name="Looney B."/>
            <person name="Miyauchi S."/>
            <person name="Morin E."/>
            <person name="Drula E."/>
            <person name="Courty P.E."/>
            <person name="Kohler A."/>
            <person name="Kuo A."/>
            <person name="LaButti K."/>
            <person name="Pangilinan J."/>
            <person name="Lipzen A."/>
            <person name="Riley R."/>
            <person name="Andreopoulos W."/>
            <person name="He G."/>
            <person name="Johnson J."/>
            <person name="Nolan M."/>
            <person name="Tritt A."/>
            <person name="Barry K.W."/>
            <person name="Grigoriev I.V."/>
            <person name="Nagy L.G."/>
            <person name="Hibbett D."/>
            <person name="Henrissat B."/>
            <person name="Matheny P.B."/>
            <person name="Labbe J."/>
            <person name="Martin F.M."/>
        </authorList>
    </citation>
    <scope>NUCLEOTIDE SEQUENCE</scope>
    <source>
        <strain evidence="1">EC-137</strain>
    </source>
</reference>
<comment type="caution">
    <text evidence="1">The sequence shown here is derived from an EMBL/GenBank/DDBJ whole genome shotgun (WGS) entry which is preliminary data.</text>
</comment>
<dbReference type="EMBL" id="MU273497">
    <property type="protein sequence ID" value="KAI0034656.1"/>
    <property type="molecule type" value="Genomic_DNA"/>
</dbReference>
<reference evidence="1" key="1">
    <citation type="submission" date="2021-02" db="EMBL/GenBank/DDBJ databases">
        <authorList>
            <consortium name="DOE Joint Genome Institute"/>
            <person name="Ahrendt S."/>
            <person name="Looney B.P."/>
            <person name="Miyauchi S."/>
            <person name="Morin E."/>
            <person name="Drula E."/>
            <person name="Courty P.E."/>
            <person name="Chicoki N."/>
            <person name="Fauchery L."/>
            <person name="Kohler A."/>
            <person name="Kuo A."/>
            <person name="Labutti K."/>
            <person name="Pangilinan J."/>
            <person name="Lipzen A."/>
            <person name="Riley R."/>
            <person name="Andreopoulos W."/>
            <person name="He G."/>
            <person name="Johnson J."/>
            <person name="Barry K.W."/>
            <person name="Grigoriev I.V."/>
            <person name="Nagy L."/>
            <person name="Hibbett D."/>
            <person name="Henrissat B."/>
            <person name="Matheny P.B."/>
            <person name="Labbe J."/>
            <person name="Martin F."/>
        </authorList>
    </citation>
    <scope>NUCLEOTIDE SEQUENCE</scope>
    <source>
        <strain evidence="1">EC-137</strain>
    </source>
</reference>
<gene>
    <name evidence="1" type="ORF">K488DRAFT_22000</name>
</gene>
<protein>
    <submittedName>
        <fullName evidence="1">Uncharacterized protein</fullName>
    </submittedName>
</protein>